<keyword evidence="2" id="KW-1185">Reference proteome</keyword>
<gene>
    <name evidence="1" type="ORF">J3U88_15720</name>
</gene>
<evidence type="ECO:0000313" key="1">
    <source>
        <dbReference type="EMBL" id="MBO1319925.1"/>
    </source>
</evidence>
<dbReference type="AlphaFoldDB" id="A0A8J7QGW2"/>
<accession>A0A8J7QGW2</accession>
<reference evidence="1" key="1">
    <citation type="submission" date="2021-03" db="EMBL/GenBank/DDBJ databases">
        <authorList>
            <person name="Wang G."/>
        </authorList>
    </citation>
    <scope>NUCLEOTIDE SEQUENCE</scope>
    <source>
        <strain evidence="1">KCTC 12899</strain>
    </source>
</reference>
<name>A0A8J7QGW2_9BACT</name>
<protein>
    <submittedName>
        <fullName evidence="1">Uncharacterized protein</fullName>
    </submittedName>
</protein>
<dbReference type="RefSeq" id="WP_207859876.1">
    <property type="nucleotide sequence ID" value="NZ_JAFREP010000014.1"/>
</dbReference>
<dbReference type="Proteomes" id="UP000664417">
    <property type="component" value="Unassembled WGS sequence"/>
</dbReference>
<evidence type="ECO:0000313" key="2">
    <source>
        <dbReference type="Proteomes" id="UP000664417"/>
    </source>
</evidence>
<sequence length="516" mass="58669">MKQGLRFCYLPAEQARQWWAALRVAEDGPLLHEPHLRVARALVHEWHGRHLGIMPPEAAWLTRLLFFPTELDQPPRPWAALCARLEAMRGGADEDQAGLAARAKRGVLLPARKPRLSLMRLFEPLWRKAQSEVGETRLFCEDEGPAPVSAEELTAYRERLHAALALLVTAEATRGLFEETLWLLLDEQATVVRRLDPLGPRLLDALAPVLPQPAPLSLKSARGVPRRARDRVRERSEEGYAGIHLTRRLQDVGNVLFSEFMQHRLVATDRLLNTGYLAFQRTPKRDRTHRTHIACLMPDRWVAPAEAALVRACWLEAALRFAYFSLAHERLATVFRFAFFNWDGAFAHHRTALSELDLSDWRSLPFPAFRREFLNRTGWPSFLFESGHSPARQAVPQLEEPLNLEADLAVALRRFWKPPAGDRSQTVTQLRLLVLPERVRTRGTALVHALSAGRSPKNCEVAVLWVPQSHTADWLLEVVGGGEPEVVSPPESDYQQLGGRLIARWLTWWKKERRGG</sequence>
<comment type="caution">
    <text evidence="1">The sequence shown here is derived from an EMBL/GenBank/DDBJ whole genome shotgun (WGS) entry which is preliminary data.</text>
</comment>
<dbReference type="EMBL" id="JAFREP010000014">
    <property type="protein sequence ID" value="MBO1319925.1"/>
    <property type="molecule type" value="Genomic_DNA"/>
</dbReference>
<proteinExistence type="predicted"/>
<organism evidence="1 2">
    <name type="scientific">Acanthopleuribacter pedis</name>
    <dbReference type="NCBI Taxonomy" id="442870"/>
    <lineage>
        <taxon>Bacteria</taxon>
        <taxon>Pseudomonadati</taxon>
        <taxon>Acidobacteriota</taxon>
        <taxon>Holophagae</taxon>
        <taxon>Acanthopleuribacterales</taxon>
        <taxon>Acanthopleuribacteraceae</taxon>
        <taxon>Acanthopleuribacter</taxon>
    </lineage>
</organism>